<dbReference type="GO" id="GO:0055088">
    <property type="term" value="P:lipid homeostasis"/>
    <property type="evidence" value="ECO:0007669"/>
    <property type="project" value="EnsemblFungi"/>
</dbReference>
<evidence type="ECO:0000259" key="2">
    <source>
        <dbReference type="Pfam" id="PF03109"/>
    </source>
</evidence>
<dbReference type="OrthoDB" id="427480at2759"/>
<keyword evidence="4" id="KW-1185">Reference proteome</keyword>
<dbReference type="SUPFAM" id="SSF56112">
    <property type="entry name" value="Protein kinase-like (PK-like)"/>
    <property type="match status" value="1"/>
</dbReference>
<dbReference type="AlphaFoldDB" id="W6MQP8"/>
<dbReference type="GO" id="GO:0005743">
    <property type="term" value="C:mitochondrial inner membrane"/>
    <property type="evidence" value="ECO:0007669"/>
    <property type="project" value="EnsemblFungi"/>
</dbReference>
<organism evidence="3 4">
    <name type="scientific">Kuraishia capsulata CBS 1993</name>
    <dbReference type="NCBI Taxonomy" id="1382522"/>
    <lineage>
        <taxon>Eukaryota</taxon>
        <taxon>Fungi</taxon>
        <taxon>Dikarya</taxon>
        <taxon>Ascomycota</taxon>
        <taxon>Saccharomycotina</taxon>
        <taxon>Pichiomycetes</taxon>
        <taxon>Pichiales</taxon>
        <taxon>Pichiaceae</taxon>
        <taxon>Kuraishia</taxon>
    </lineage>
</organism>
<dbReference type="InterPro" id="IPR011009">
    <property type="entry name" value="Kinase-like_dom_sf"/>
</dbReference>
<evidence type="ECO:0000256" key="1">
    <source>
        <dbReference type="ARBA" id="ARBA00009670"/>
    </source>
</evidence>
<dbReference type="PANTHER" id="PTHR43173:SF19">
    <property type="entry name" value="AARF DOMAIN-CONTAINING PROTEIN KINASE 1"/>
    <property type="match status" value="1"/>
</dbReference>
<reference evidence="3" key="1">
    <citation type="submission" date="2013-12" db="EMBL/GenBank/DDBJ databases">
        <authorList>
            <person name="Genoscope - CEA"/>
        </authorList>
    </citation>
    <scope>NUCLEOTIDE SEQUENCE</scope>
    <source>
        <strain evidence="3">CBS 1993</strain>
    </source>
</reference>
<dbReference type="InterPro" id="IPR045307">
    <property type="entry name" value="ADCK1_dom"/>
</dbReference>
<dbReference type="STRING" id="1382522.W6MQP8"/>
<dbReference type="InterPro" id="IPR004147">
    <property type="entry name" value="ABC1_dom"/>
</dbReference>
<name>W6MQP8_9ASCO</name>
<dbReference type="InterPro" id="IPR051130">
    <property type="entry name" value="Mito_struct-func_regulator"/>
</dbReference>
<sequence>MKSFSRLGLSGYNLWLGIRSASTARPNPIFQKKSLLNAKVVGVVSGLGALAFGGYIANDGGSVQESTGHAITTAERIAVVSGATVKCFLLYGRALNKTYDSDKERELAMSECHKEAAEITLKALETNGGIYIKLGQHVSAMTYLLPLEWTDTMIPLQSQCPESSLDEIRQMFKTDMGVELEEYFEEFETKPVGVASLAQVHVGVLKSNGKKVAIKFQHPSLDEFVPLDILMTNTVFNLMATVFPEYPLTWLGDELQSSIYVELDFVNEAKNARKTAAYFSGYKGLTALRIPEVYDAHRRVLIMEYVSGARMDDIKYMDNNHISRAQVSSCLSHIFNNMIFTPGVGVHCDPHGGNLAIRAVKKHWWNFTTPHNFEIILYDHGLYRDIPQKMRREYARFWLAMLDKDQDTMKKYAKKFANINDQQFPVLAAAITGRDFDHALNGGVTTTRGDAELERMKESLVTEGLFVDLMSLLATVPRIVLLILKTNDLTRHLDESLQNPLGPERTFLILATYCASTVYAEDLEENSKRRAFSWLKGYVRAWSAYHQRSLQLWMYDGAMILRNLYSWN</sequence>
<dbReference type="GeneID" id="34520968"/>
<dbReference type="CDD" id="cd13969">
    <property type="entry name" value="ADCK1-like"/>
    <property type="match status" value="1"/>
</dbReference>
<dbReference type="HOGENOM" id="CLU_006533_2_5_1"/>
<dbReference type="Pfam" id="PF03109">
    <property type="entry name" value="ABC1"/>
    <property type="match status" value="1"/>
</dbReference>
<dbReference type="Proteomes" id="UP000019384">
    <property type="component" value="Unassembled WGS sequence"/>
</dbReference>
<dbReference type="RefSeq" id="XP_022459580.1">
    <property type="nucleotide sequence ID" value="XM_022601992.1"/>
</dbReference>
<dbReference type="PANTHER" id="PTHR43173">
    <property type="entry name" value="ABC1 FAMILY PROTEIN"/>
    <property type="match status" value="1"/>
</dbReference>
<protein>
    <recommendedName>
        <fullName evidence="2">ABC1 atypical kinase-like domain-containing protein</fullName>
    </recommendedName>
</protein>
<evidence type="ECO:0000313" key="4">
    <source>
        <dbReference type="Proteomes" id="UP000019384"/>
    </source>
</evidence>
<proteinExistence type="inferred from homology"/>
<accession>W6MQP8</accession>
<evidence type="ECO:0000313" key="3">
    <source>
        <dbReference type="EMBL" id="CDK27587.1"/>
    </source>
</evidence>
<dbReference type="EMBL" id="HG793128">
    <property type="protein sequence ID" value="CDK27587.1"/>
    <property type="molecule type" value="Genomic_DNA"/>
</dbReference>
<feature type="domain" description="ABC1 atypical kinase-like" evidence="2">
    <location>
        <begin position="156"/>
        <end position="412"/>
    </location>
</feature>
<comment type="similarity">
    <text evidence="1">Belongs to the protein kinase superfamily. ADCK protein kinase family.</text>
</comment>
<reference evidence="3" key="2">
    <citation type="submission" date="2014-02" db="EMBL/GenBank/DDBJ databases">
        <title>Complete DNA sequence of /Kuraishia capsulata/ illustrates novel genomic features among budding yeasts (/Saccharomycotina/).</title>
        <authorList>
            <person name="Morales L."/>
            <person name="Noel B."/>
            <person name="Porcel B."/>
            <person name="Marcet-Houben M."/>
            <person name="Hullo M-F."/>
            <person name="Sacerdot C."/>
            <person name="Tekaia F."/>
            <person name="Leh-Louis V."/>
            <person name="Despons L."/>
            <person name="Khanna V."/>
            <person name="Aury J-M."/>
            <person name="Barbe V."/>
            <person name="Couloux A."/>
            <person name="Labadie K."/>
            <person name="Pelletier E."/>
            <person name="Souciet J-L."/>
            <person name="Boekhout T."/>
            <person name="Gabaldon T."/>
            <person name="Wincker P."/>
            <person name="Dujon B."/>
        </authorList>
    </citation>
    <scope>NUCLEOTIDE SEQUENCE</scope>
    <source>
        <strain evidence="3">CBS 1993</strain>
    </source>
</reference>
<gene>
    <name evidence="3" type="ORF">KUCA_T00003565001</name>
</gene>
<dbReference type="GO" id="GO:0007005">
    <property type="term" value="P:mitochondrion organization"/>
    <property type="evidence" value="ECO:0007669"/>
    <property type="project" value="EnsemblFungi"/>
</dbReference>